<feature type="transmembrane region" description="Helical" evidence="2">
    <location>
        <begin position="370"/>
        <end position="393"/>
    </location>
</feature>
<feature type="transmembrane region" description="Helical" evidence="2">
    <location>
        <begin position="334"/>
        <end position="358"/>
    </location>
</feature>
<evidence type="ECO:0000256" key="2">
    <source>
        <dbReference type="SAM" id="Phobius"/>
    </source>
</evidence>
<feature type="transmembrane region" description="Helical" evidence="2">
    <location>
        <begin position="503"/>
        <end position="522"/>
    </location>
</feature>
<protein>
    <submittedName>
        <fullName evidence="3">Uncharacterized protein</fullName>
    </submittedName>
</protein>
<keyword evidence="2" id="KW-0812">Transmembrane</keyword>
<feature type="transmembrane region" description="Helical" evidence="2">
    <location>
        <begin position="295"/>
        <end position="314"/>
    </location>
</feature>
<sequence length="677" mass="79077">MGLYKNINTKKIDIFSELFIPDNSSNKKQIDNFQTESMVHKLKTIKKKKKKQLNNFKNIEELQNIHERNINDENENGQHQQTHIVEGYQQYAYEKYSQNDIYKKNCDPNLYDGCDSVNENKNNADDPRAKLIDAINKAFRFVDGKTYQLADIIRKALSFEEFTKKQKTPPKWLRDLQAKSKDVSYQSGKISGGISQNERNKMKDADLKMKAYSLGIDPKDVTPEKLNELKFTIQNEGSDTMILKKYMSWFLSIIVSCFAVYNWFFVMYYKDDNNKRVDLFDITRRGLYVAKKDNYFLKLIYMFFQFAMFIPEKFELYFVKQMPDMFSKIMNPSFCFITLFFALIYFLNNCLGMAKMFIIDSIMLDLKNFIVATLNTIVVFLFGIHMVSFEFYFDIPYMIQEAQKMAIMSTVGLLFMIFFRIIHFVIILFISVPVGGVLLMLYVLFTSFFGIFAYSGFNPKEIINKIIEINNFTSFKSKDHISECDEPSIFDRFIRIINYISDFFYKYCFWIAFLYMLIYASIDYWQNIKAPLLKTSLLCINSMLILLFSVLCYISYKAKNDKDSNIDKSVNPDKQTNINEKIYKEKVNKIIEEAKKPSQPTSQPSAPKKDDINSLTVPFQENIKLPTYTTVGDTTAPFLQDMNSSPPTAPFIDDINSATAPLKELQTQMNDDSLSQK</sequence>
<keyword evidence="2" id="KW-1133">Transmembrane helix</keyword>
<dbReference type="EMBL" id="MN739632">
    <property type="protein sequence ID" value="QHT17217.1"/>
    <property type="molecule type" value="Genomic_DNA"/>
</dbReference>
<accession>A0A6C0DL00</accession>
<feature type="transmembrane region" description="Helical" evidence="2">
    <location>
        <begin position="534"/>
        <end position="556"/>
    </location>
</feature>
<feature type="region of interest" description="Disordered" evidence="1">
    <location>
        <begin position="594"/>
        <end position="613"/>
    </location>
</feature>
<evidence type="ECO:0000256" key="1">
    <source>
        <dbReference type="SAM" id="MobiDB-lite"/>
    </source>
</evidence>
<organism evidence="3">
    <name type="scientific">viral metagenome</name>
    <dbReference type="NCBI Taxonomy" id="1070528"/>
    <lineage>
        <taxon>unclassified sequences</taxon>
        <taxon>metagenomes</taxon>
        <taxon>organismal metagenomes</taxon>
    </lineage>
</organism>
<feature type="region of interest" description="Disordered" evidence="1">
    <location>
        <begin position="638"/>
        <end position="659"/>
    </location>
</feature>
<feature type="transmembrane region" description="Helical" evidence="2">
    <location>
        <begin position="249"/>
        <end position="269"/>
    </location>
</feature>
<keyword evidence="2" id="KW-0472">Membrane</keyword>
<reference evidence="3" key="1">
    <citation type="journal article" date="2020" name="Nature">
        <title>Giant virus diversity and host interactions through global metagenomics.</title>
        <authorList>
            <person name="Schulz F."/>
            <person name="Roux S."/>
            <person name="Paez-Espino D."/>
            <person name="Jungbluth S."/>
            <person name="Walsh D.A."/>
            <person name="Denef V.J."/>
            <person name="McMahon K.D."/>
            <person name="Konstantinidis K.T."/>
            <person name="Eloe-Fadrosh E.A."/>
            <person name="Kyrpides N.C."/>
            <person name="Woyke T."/>
        </authorList>
    </citation>
    <scope>NUCLEOTIDE SEQUENCE</scope>
    <source>
        <strain evidence="3">GVMAG-M-3300023174-24</strain>
    </source>
</reference>
<feature type="transmembrane region" description="Helical" evidence="2">
    <location>
        <begin position="436"/>
        <end position="457"/>
    </location>
</feature>
<dbReference type="AlphaFoldDB" id="A0A6C0DL00"/>
<proteinExistence type="predicted"/>
<feature type="transmembrane region" description="Helical" evidence="2">
    <location>
        <begin position="405"/>
        <end position="430"/>
    </location>
</feature>
<evidence type="ECO:0000313" key="3">
    <source>
        <dbReference type="EMBL" id="QHT17217.1"/>
    </source>
</evidence>
<name>A0A6C0DL00_9ZZZZ</name>